<dbReference type="InterPro" id="IPR042620">
    <property type="entry name" value="NSUN7"/>
</dbReference>
<dbReference type="InterPro" id="IPR029063">
    <property type="entry name" value="SAM-dependent_MTases_sf"/>
</dbReference>
<dbReference type="GO" id="GO:0032259">
    <property type="term" value="P:methylation"/>
    <property type="evidence" value="ECO:0007669"/>
    <property type="project" value="UniProtKB-KW"/>
</dbReference>
<dbReference type="OrthoDB" id="6817893at2759"/>
<organism evidence="4 5">
    <name type="scientific">Eleutherodactylus coqui</name>
    <name type="common">Puerto Rican coqui</name>
    <dbReference type="NCBI Taxonomy" id="57060"/>
    <lineage>
        <taxon>Eukaryota</taxon>
        <taxon>Metazoa</taxon>
        <taxon>Chordata</taxon>
        <taxon>Craniata</taxon>
        <taxon>Vertebrata</taxon>
        <taxon>Euteleostomi</taxon>
        <taxon>Amphibia</taxon>
        <taxon>Batrachia</taxon>
        <taxon>Anura</taxon>
        <taxon>Neobatrachia</taxon>
        <taxon>Hyloidea</taxon>
        <taxon>Eleutherodactylidae</taxon>
        <taxon>Eleutherodactylinae</taxon>
        <taxon>Eleutherodactylus</taxon>
        <taxon>Eleutherodactylus</taxon>
    </lineage>
</organism>
<dbReference type="Gene3D" id="3.30.70.1170">
    <property type="entry name" value="Sun protein, domain 3"/>
    <property type="match status" value="1"/>
</dbReference>
<proteinExistence type="inferred from homology"/>
<dbReference type="GO" id="GO:0008168">
    <property type="term" value="F:methyltransferase activity"/>
    <property type="evidence" value="ECO:0007669"/>
    <property type="project" value="UniProtKB-KW"/>
</dbReference>
<keyword evidence="5" id="KW-1185">Reference proteome</keyword>
<protein>
    <recommendedName>
        <fullName evidence="3">SAM-dependent MTase RsmB/NOP-type domain-containing protein</fullName>
    </recommendedName>
</protein>
<dbReference type="Proteomes" id="UP000770717">
    <property type="component" value="Unassembled WGS sequence"/>
</dbReference>
<keyword evidence="1" id="KW-0694">RNA-binding</keyword>
<evidence type="ECO:0000256" key="1">
    <source>
        <dbReference type="PROSITE-ProRule" id="PRU01023"/>
    </source>
</evidence>
<feature type="domain" description="SAM-dependent MTase RsmB/NOP-type" evidence="3">
    <location>
        <begin position="186"/>
        <end position="500"/>
    </location>
</feature>
<sequence length="696" mass="78717">MPNLRFDLDMSDPSASKKMSDSSTKEPVTETVNYPDQVFFNAAKVFQGIHHKKPPDKILVNYGSDVGNLTPQLKNDKFNRWSYDLAFNALKYQDLLESMLLVSGFYQSQLLPVDITSLVVVMLYDFQYRRFQPRCVSNTDEVIKDVREVEKLLQSYKTKLAAALAKSRIKHAVPTIEYILPETVRKQEQRASTLPVYAWINTAKVSITDVFNALKQEGFTQTNSSSDLDGYTFCVDKHCQDLLIFPPQFKEELGKMEMVLKYQLILQDKAHSLAVHSVKASLNVHDDIIVANPYPDYTIAHISVLTSSSSCNIYVCGVKSESREEEMLDLFRNMECRNVKMLKESFTDIDPSDPRLQKAKSILLLPQCSGSGISDPVDFILNEHGDTALLQDLSQGYVSSDRLNGLAKQQVSELNHAMKFRQVHSIVYCTRSIYPEENESVIRQALQFKMEGIKGLPYRISPPLIPLCSSEEVESASENFFKMQPSEYSNGCFLAVLTREDPSESDCVQDVLARAASKGLLDGIEVPQSSKRQKKKSKTTLRKSPHGASVTQAKINEFLNKENNLINPKMQEEVKNRKPTKSRVIPTNKITVKTTNGHSAISRIAERQPVLTRPKPEEKTVLKPAEILLPPVTVPTSMTPPNVKIRSQVHYHHQRWHSKIWNTTSFQSSNMPTLPQTGRSKEAQPSTAVQHPRAWH</sequence>
<feature type="region of interest" description="Disordered" evidence="2">
    <location>
        <begin position="663"/>
        <end position="696"/>
    </location>
</feature>
<evidence type="ECO:0000313" key="4">
    <source>
        <dbReference type="EMBL" id="KAG9479604.1"/>
    </source>
</evidence>
<dbReference type="EMBL" id="WNTK01000007">
    <property type="protein sequence ID" value="KAG9479604.1"/>
    <property type="molecule type" value="Genomic_DNA"/>
</dbReference>
<comment type="caution">
    <text evidence="4">The sequence shown here is derived from an EMBL/GenBank/DDBJ whole genome shotgun (WGS) entry which is preliminary data.</text>
</comment>
<feature type="compositionally biased region" description="Basic residues" evidence="2">
    <location>
        <begin position="531"/>
        <end position="545"/>
    </location>
</feature>
<dbReference type="Pfam" id="PF21148">
    <property type="entry name" value="NSUN5_fdxn-like"/>
    <property type="match status" value="1"/>
</dbReference>
<keyword evidence="1" id="KW-0489">Methyltransferase</keyword>
<accession>A0A8J6F1Z3</accession>
<feature type="compositionally biased region" description="Basic and acidic residues" evidence="2">
    <location>
        <begin position="18"/>
        <end position="28"/>
    </location>
</feature>
<feature type="compositionally biased region" description="Polar residues" evidence="2">
    <location>
        <begin position="663"/>
        <end position="689"/>
    </location>
</feature>
<comment type="similarity">
    <text evidence="1">Belongs to the class I-like SAM-binding methyltransferase superfamily. RsmB/NOP family.</text>
</comment>
<gene>
    <name evidence="4" type="ORF">GDO78_011562</name>
</gene>
<dbReference type="InterPro" id="IPR049561">
    <property type="entry name" value="NSUN5_7_fdxn-like"/>
</dbReference>
<keyword evidence="1" id="KW-0808">Transferase</keyword>
<keyword evidence="1" id="KW-0949">S-adenosyl-L-methionine</keyword>
<reference evidence="4" key="1">
    <citation type="thesis" date="2020" institute="ProQuest LLC" country="789 East Eisenhower Parkway, Ann Arbor, MI, USA">
        <title>Comparative Genomics and Chromosome Evolution.</title>
        <authorList>
            <person name="Mudd A.B."/>
        </authorList>
    </citation>
    <scope>NUCLEOTIDE SEQUENCE</scope>
    <source>
        <strain evidence="4">HN-11 Male</strain>
        <tissue evidence="4">Kidney and liver</tissue>
    </source>
</reference>
<feature type="region of interest" description="Disordered" evidence="2">
    <location>
        <begin position="1"/>
        <end position="28"/>
    </location>
</feature>
<dbReference type="GO" id="GO:0003723">
    <property type="term" value="F:RNA binding"/>
    <property type="evidence" value="ECO:0007669"/>
    <property type="project" value="UniProtKB-UniRule"/>
</dbReference>
<evidence type="ECO:0000256" key="2">
    <source>
        <dbReference type="SAM" id="MobiDB-lite"/>
    </source>
</evidence>
<dbReference type="InterPro" id="IPR001678">
    <property type="entry name" value="MeTrfase_RsmB-F_NOP2_dom"/>
</dbReference>
<dbReference type="AlphaFoldDB" id="A0A8J6F1Z3"/>
<dbReference type="PANTHER" id="PTHR14663:SF2">
    <property type="entry name" value="METHYLTRANSFERASE NSUN7-RELATED"/>
    <property type="match status" value="1"/>
</dbReference>
<dbReference type="PANTHER" id="PTHR14663">
    <property type="entry name" value="METHYLTRANSFERASE NSUN7-RELATED"/>
    <property type="match status" value="1"/>
</dbReference>
<dbReference type="PROSITE" id="PS51686">
    <property type="entry name" value="SAM_MT_RSMB_NOP"/>
    <property type="match status" value="1"/>
</dbReference>
<name>A0A8J6F1Z3_ELECQ</name>
<feature type="region of interest" description="Disordered" evidence="2">
    <location>
        <begin position="526"/>
        <end position="549"/>
    </location>
</feature>
<evidence type="ECO:0000313" key="5">
    <source>
        <dbReference type="Proteomes" id="UP000770717"/>
    </source>
</evidence>
<comment type="caution">
    <text evidence="1">Lacks conserved residue(s) required for the propagation of feature annotation.</text>
</comment>
<evidence type="ECO:0000259" key="3">
    <source>
        <dbReference type="PROSITE" id="PS51686"/>
    </source>
</evidence>
<dbReference type="Gene3D" id="3.40.50.150">
    <property type="entry name" value="Vaccinia Virus protein VP39"/>
    <property type="match status" value="1"/>
</dbReference>
<dbReference type="SUPFAM" id="SSF53335">
    <property type="entry name" value="S-adenosyl-L-methionine-dependent methyltransferases"/>
    <property type="match status" value="1"/>
</dbReference>